<accession>A0AAJ8E2P1</accession>
<dbReference type="RefSeq" id="XP_059604792.1">
    <property type="nucleotide sequence ID" value="XM_059745102.1"/>
</dbReference>
<dbReference type="GeneID" id="84593398"/>
<organism evidence="2">
    <name type="scientific">Aspergillus niger</name>
    <dbReference type="NCBI Taxonomy" id="5061"/>
    <lineage>
        <taxon>Eukaryota</taxon>
        <taxon>Fungi</taxon>
        <taxon>Dikarya</taxon>
        <taxon>Ascomycota</taxon>
        <taxon>Pezizomycotina</taxon>
        <taxon>Eurotiomycetes</taxon>
        <taxon>Eurotiomycetidae</taxon>
        <taxon>Eurotiales</taxon>
        <taxon>Aspergillaceae</taxon>
        <taxon>Aspergillus</taxon>
        <taxon>Aspergillus subgen. Circumdati</taxon>
    </lineage>
</organism>
<reference evidence="2" key="1">
    <citation type="submission" date="2025-02" db="EMBL/GenBank/DDBJ databases">
        <authorList>
            <consortium name="NCBI Genome Project"/>
        </authorList>
    </citation>
    <scope>NUCLEOTIDE SEQUENCE</scope>
</reference>
<protein>
    <submittedName>
        <fullName evidence="2">Uncharacterized protein</fullName>
    </submittedName>
</protein>
<keyword evidence="1" id="KW-0812">Transmembrane</keyword>
<gene>
    <name evidence="2" type="ORF">An16g04470</name>
</gene>
<sequence length="72" mass="8390">MAAVSSCNYRHESGYVSRYIRALLLGVPDPIAVLYAYLPCFLAHYYSNYTVSIRKRYTSDPSIHPRYTRQPR</sequence>
<dbReference type="AlphaFoldDB" id="A0AAJ8E2P1"/>
<dbReference type="KEGG" id="ang:An16g04470"/>
<dbReference type="VEuPathDB" id="FungiDB:An16g04470"/>
<reference evidence="2" key="2">
    <citation type="submission" date="2025-08" db="UniProtKB">
        <authorList>
            <consortium name="RefSeq"/>
        </authorList>
    </citation>
    <scope>IDENTIFICATION</scope>
</reference>
<keyword evidence="1" id="KW-1133">Transmembrane helix</keyword>
<keyword evidence="1" id="KW-0472">Membrane</keyword>
<evidence type="ECO:0000256" key="1">
    <source>
        <dbReference type="SAM" id="Phobius"/>
    </source>
</evidence>
<name>A0AAJ8E2P1_ASPNG</name>
<feature type="transmembrane region" description="Helical" evidence="1">
    <location>
        <begin position="20"/>
        <end position="46"/>
    </location>
</feature>
<proteinExistence type="predicted"/>
<evidence type="ECO:0000313" key="2">
    <source>
        <dbReference type="RefSeq" id="XP_059604792.1"/>
    </source>
</evidence>